<evidence type="ECO:0000256" key="5">
    <source>
        <dbReference type="SAM" id="Phobius"/>
    </source>
</evidence>
<evidence type="ECO:0000256" key="4">
    <source>
        <dbReference type="ARBA" id="ARBA00023136"/>
    </source>
</evidence>
<dbReference type="PANTHER" id="PTHR31851">
    <property type="entry name" value="FE(2+)/MN(2+) TRANSPORTER PCL1"/>
    <property type="match status" value="1"/>
</dbReference>
<dbReference type="STRING" id="1317121.ATO11_20365"/>
<proteinExistence type="predicted"/>
<dbReference type="GO" id="GO:0005384">
    <property type="term" value="F:manganese ion transmembrane transporter activity"/>
    <property type="evidence" value="ECO:0007669"/>
    <property type="project" value="InterPro"/>
</dbReference>
<dbReference type="GO" id="GO:0030026">
    <property type="term" value="P:intracellular manganese ion homeostasis"/>
    <property type="evidence" value="ECO:0007669"/>
    <property type="project" value="InterPro"/>
</dbReference>
<reference evidence="6 7" key="1">
    <citation type="journal article" date="2015" name="Int. J. Syst. Evol. Microbiol.">
        <title>Aestuariivita atlantica sp. nov., isolated from deep sea sediment of the Atlantic Ocean.</title>
        <authorList>
            <person name="Li G."/>
            <person name="Lai Q."/>
            <person name="Du Y."/>
            <person name="Liu X."/>
            <person name="Sun F."/>
            <person name="Shao Z."/>
        </authorList>
    </citation>
    <scope>NUCLEOTIDE SEQUENCE [LARGE SCALE GENOMIC DNA]</scope>
    <source>
        <strain evidence="6 7">22II-S11-z3</strain>
    </source>
</reference>
<comment type="subcellular location">
    <subcellularLocation>
        <location evidence="1">Endomembrane system</location>
        <topology evidence="1">Multi-pass membrane protein</topology>
    </subcellularLocation>
</comment>
<gene>
    <name evidence="6" type="ORF">ATO11_20365</name>
</gene>
<accession>A0A0L1JJJ2</accession>
<feature type="transmembrane region" description="Helical" evidence="5">
    <location>
        <begin position="157"/>
        <end position="177"/>
    </location>
</feature>
<dbReference type="PATRIC" id="fig|1317121.7.peg.1837"/>
<protein>
    <submittedName>
        <fullName evidence="6">Membrane protein</fullName>
    </submittedName>
</protein>
<dbReference type="InterPro" id="IPR008217">
    <property type="entry name" value="Ccc1_fam"/>
</dbReference>
<feature type="transmembrane region" description="Helical" evidence="5">
    <location>
        <begin position="215"/>
        <end position="235"/>
    </location>
</feature>
<evidence type="ECO:0000313" key="7">
    <source>
        <dbReference type="Proteomes" id="UP000036938"/>
    </source>
</evidence>
<dbReference type="OrthoDB" id="5506246at2"/>
<evidence type="ECO:0000313" key="6">
    <source>
        <dbReference type="EMBL" id="KNG91882.1"/>
    </source>
</evidence>
<dbReference type="AlphaFoldDB" id="A0A0L1JJJ2"/>
<keyword evidence="7" id="KW-1185">Reference proteome</keyword>
<evidence type="ECO:0000256" key="1">
    <source>
        <dbReference type="ARBA" id="ARBA00004127"/>
    </source>
</evidence>
<dbReference type="Proteomes" id="UP000036938">
    <property type="component" value="Unassembled WGS sequence"/>
</dbReference>
<evidence type="ECO:0000256" key="2">
    <source>
        <dbReference type="ARBA" id="ARBA00022692"/>
    </source>
</evidence>
<keyword evidence="3 5" id="KW-1133">Transmembrane helix</keyword>
<evidence type="ECO:0000256" key="3">
    <source>
        <dbReference type="ARBA" id="ARBA00022989"/>
    </source>
</evidence>
<keyword evidence="2 5" id="KW-0812">Transmembrane</keyword>
<feature type="transmembrane region" description="Helical" evidence="5">
    <location>
        <begin position="183"/>
        <end position="203"/>
    </location>
</feature>
<name>A0A0L1JJJ2_9RHOB</name>
<organism evidence="6 7">
    <name type="scientific">Pseudaestuariivita atlantica</name>
    <dbReference type="NCBI Taxonomy" id="1317121"/>
    <lineage>
        <taxon>Bacteria</taxon>
        <taxon>Pseudomonadati</taxon>
        <taxon>Pseudomonadota</taxon>
        <taxon>Alphaproteobacteria</taxon>
        <taxon>Rhodobacterales</taxon>
        <taxon>Paracoccaceae</taxon>
        <taxon>Pseudaestuariivita</taxon>
    </lineage>
</organism>
<dbReference type="Pfam" id="PF01988">
    <property type="entry name" value="VIT1"/>
    <property type="match status" value="1"/>
</dbReference>
<dbReference type="GO" id="GO:0012505">
    <property type="term" value="C:endomembrane system"/>
    <property type="evidence" value="ECO:0007669"/>
    <property type="project" value="UniProtKB-SubCell"/>
</dbReference>
<keyword evidence="4 5" id="KW-0472">Membrane</keyword>
<sequence>MADEHGHAPGEIAERLKGRSNGNHLKDTVYGGIDGAVTTFAIVAGVEGAGLAPSVIIALGIANILADGFSMAAGNFAGTRAELDDRKRIISVEKRHMRDHRKGELEELRQILEMRGLSGDVLDQAVQAISADEGRWLDIMLTDEYGLSRSEPNPSKAALATFGAFLAAGAVPLFPFVVGLNDAFYISIGATGITFFLIGALKARWSLAPWWKSGLETLAIGATAALIAYLVASLFR</sequence>
<comment type="caution">
    <text evidence="6">The sequence shown here is derived from an EMBL/GenBank/DDBJ whole genome shotgun (WGS) entry which is preliminary data.</text>
</comment>
<dbReference type="EMBL" id="AQQZ01000025">
    <property type="protein sequence ID" value="KNG91882.1"/>
    <property type="molecule type" value="Genomic_DNA"/>
</dbReference>